<proteinExistence type="predicted"/>
<evidence type="ECO:0000256" key="1">
    <source>
        <dbReference type="SAM" id="SignalP"/>
    </source>
</evidence>
<name>A0A2Z4XYV3_9GAMM</name>
<sequence length="226" mass="25145">MKKLLPALLLGVVTVSASYASQDCAENFNTISYSTQAQTTIKSDSILVQVTGYATTTLKDQNSVEKDIAKKANDIVKADWKVKNLDQNTNNSGTLNITVQLEARISKAELTTLQSALQKQKSYSQKLEVKVLDYNAPASDIEKAKQDLMIHIFNNTKNYLNDFNKKTGSKYIIQKMRYNDTSSYSAQNNKVMLMRTASYDTANASTGTTDISQDIKMNANVTLIER</sequence>
<keyword evidence="5" id="KW-1185">Reference proteome</keyword>
<dbReference type="EMBL" id="CP021781">
    <property type="protein sequence ID" value="AXA33944.1"/>
    <property type="molecule type" value="Genomic_DNA"/>
</dbReference>
<evidence type="ECO:0000313" key="5">
    <source>
        <dbReference type="Proteomes" id="UP000681131"/>
    </source>
</evidence>
<dbReference type="KEGG" id="fad:CDH04_05715"/>
<dbReference type="AlphaFoldDB" id="A0A2Z4XYV3"/>
<evidence type="ECO:0000313" key="2">
    <source>
        <dbReference type="EMBL" id="AXA33944.1"/>
    </source>
</evidence>
<evidence type="ECO:0000313" key="3">
    <source>
        <dbReference type="EMBL" id="QIW12180.1"/>
    </source>
</evidence>
<reference evidence="2 4" key="1">
    <citation type="submission" date="2017-06" db="EMBL/GenBank/DDBJ databases">
        <title>Complete genome of Francisella adeliensis.</title>
        <authorList>
            <person name="Vallesi A."/>
            <person name="Sjodin A."/>
        </authorList>
    </citation>
    <scope>NUCLEOTIDE SEQUENCE [LARGE SCALE GENOMIC DNA]</scope>
    <source>
        <strain evidence="2 4">FDC440</strain>
    </source>
</reference>
<dbReference type="Proteomes" id="UP000251120">
    <property type="component" value="Chromosome"/>
</dbReference>
<keyword evidence="1" id="KW-0732">Signal</keyword>
<dbReference type="RefSeq" id="WP_112870119.1">
    <property type="nucleotide sequence ID" value="NZ_CP021781.1"/>
</dbReference>
<organism evidence="2 4">
    <name type="scientific">Francisella adeliensis</name>
    <dbReference type="NCBI Taxonomy" id="2007306"/>
    <lineage>
        <taxon>Bacteria</taxon>
        <taxon>Pseudomonadati</taxon>
        <taxon>Pseudomonadota</taxon>
        <taxon>Gammaproteobacteria</taxon>
        <taxon>Thiotrichales</taxon>
        <taxon>Francisellaceae</taxon>
        <taxon>Francisella</taxon>
    </lineage>
</organism>
<dbReference type="Proteomes" id="UP000681131">
    <property type="component" value="Chromosome"/>
</dbReference>
<feature type="chain" id="PRO_5016236512" description="SIMPL domain-containing protein" evidence="1">
    <location>
        <begin position="21"/>
        <end position="226"/>
    </location>
</feature>
<reference evidence="3 5" key="2">
    <citation type="submission" date="2019-08" db="EMBL/GenBank/DDBJ databases">
        <title>Complete genome sequences of Francisella adeliensis (FSC1325 and FSC1326).</title>
        <authorList>
            <person name="Ohrman C."/>
            <person name="Uneklint I."/>
            <person name="Vallesi A."/>
            <person name="Karlsson L."/>
            <person name="Sjodin A."/>
        </authorList>
    </citation>
    <scope>NUCLEOTIDE SEQUENCE [LARGE SCALE GENOMIC DNA]</scope>
    <source>
        <strain evidence="3 5">FSC1325</strain>
    </source>
</reference>
<accession>A0A2Z4XYV3</accession>
<evidence type="ECO:0008006" key="6">
    <source>
        <dbReference type="Google" id="ProtNLM"/>
    </source>
</evidence>
<evidence type="ECO:0000313" key="4">
    <source>
        <dbReference type="Proteomes" id="UP000251120"/>
    </source>
</evidence>
<dbReference type="EMBL" id="CP043424">
    <property type="protein sequence ID" value="QIW12180.1"/>
    <property type="molecule type" value="Genomic_DNA"/>
</dbReference>
<dbReference type="OrthoDB" id="5605450at2"/>
<protein>
    <recommendedName>
        <fullName evidence="6">SIMPL domain-containing protein</fullName>
    </recommendedName>
</protein>
<feature type="signal peptide" evidence="1">
    <location>
        <begin position="1"/>
        <end position="20"/>
    </location>
</feature>
<gene>
    <name evidence="2" type="ORF">CDH04_05715</name>
    <name evidence="3" type="ORF">FZC43_05720</name>
</gene>